<evidence type="ECO:0000256" key="1">
    <source>
        <dbReference type="ARBA" id="ARBA00001927"/>
    </source>
</evidence>
<dbReference type="GO" id="GO:0051538">
    <property type="term" value="F:3 iron, 4 sulfur cluster binding"/>
    <property type="evidence" value="ECO:0007669"/>
    <property type="project" value="UniProtKB-KW"/>
</dbReference>
<organism evidence="9">
    <name type="scientific">Streptomyces anulatus</name>
    <name type="common">Streptomyces chrysomallus</name>
    <dbReference type="NCBI Taxonomy" id="1892"/>
    <lineage>
        <taxon>Bacteria</taxon>
        <taxon>Bacillati</taxon>
        <taxon>Actinomycetota</taxon>
        <taxon>Actinomycetes</taxon>
        <taxon>Kitasatosporales</taxon>
        <taxon>Streptomycetaceae</taxon>
        <taxon>Streptomyces</taxon>
    </lineage>
</organism>
<dbReference type="Pfam" id="PF13370">
    <property type="entry name" value="Fer4_13"/>
    <property type="match status" value="1"/>
</dbReference>
<dbReference type="GO" id="GO:0005506">
    <property type="term" value="F:iron ion binding"/>
    <property type="evidence" value="ECO:0007669"/>
    <property type="project" value="UniProtKB-UniRule"/>
</dbReference>
<keyword evidence="7" id="KW-0003">3Fe-4S</keyword>
<protein>
    <recommendedName>
        <fullName evidence="8">Ferredoxin</fullName>
    </recommendedName>
</protein>
<dbReference type="Gene3D" id="3.30.70.20">
    <property type="match status" value="1"/>
</dbReference>
<keyword evidence="3 8" id="KW-0479">Metal-binding</keyword>
<evidence type="ECO:0000256" key="8">
    <source>
        <dbReference type="RuleBase" id="RU368020"/>
    </source>
</evidence>
<keyword evidence="2 8" id="KW-0813">Transport</keyword>
<dbReference type="PRINTS" id="PR00352">
    <property type="entry name" value="3FE4SFRDOXIN"/>
</dbReference>
<name>A0A6G3SL06_STRAQ</name>
<dbReference type="PANTHER" id="PTHR36923">
    <property type="entry name" value="FERREDOXIN"/>
    <property type="match status" value="1"/>
</dbReference>
<dbReference type="Proteomes" id="UP000470951">
    <property type="component" value="Unassembled WGS sequence"/>
</dbReference>
<gene>
    <name evidence="9" type="ORF">G3I43_05300</name>
    <name evidence="10" type="ORF">G3I58_16830</name>
</gene>
<dbReference type="AlphaFoldDB" id="A0A6G3SL06"/>
<dbReference type="SUPFAM" id="SSF54862">
    <property type="entry name" value="4Fe-4S ferredoxins"/>
    <property type="match status" value="1"/>
</dbReference>
<dbReference type="InterPro" id="IPR001080">
    <property type="entry name" value="3Fe4S_ferredoxin"/>
</dbReference>
<evidence type="ECO:0000256" key="7">
    <source>
        <dbReference type="ARBA" id="ARBA00023291"/>
    </source>
</evidence>
<keyword evidence="4 8" id="KW-0249">Electron transport</keyword>
<keyword evidence="6 8" id="KW-0411">Iron-sulfur</keyword>
<comment type="caution">
    <text evidence="9">The sequence shown here is derived from an EMBL/GenBank/DDBJ whole genome shotgun (WGS) entry which is preliminary data.</text>
</comment>
<evidence type="ECO:0000313" key="10">
    <source>
        <dbReference type="EMBL" id="NEB99626.1"/>
    </source>
</evidence>
<dbReference type="GO" id="GO:0009055">
    <property type="term" value="F:electron transfer activity"/>
    <property type="evidence" value="ECO:0007669"/>
    <property type="project" value="UniProtKB-UniRule"/>
</dbReference>
<dbReference type="PANTHER" id="PTHR36923:SF3">
    <property type="entry name" value="FERREDOXIN"/>
    <property type="match status" value="1"/>
</dbReference>
<evidence type="ECO:0000313" key="9">
    <source>
        <dbReference type="EMBL" id="NEB83601.1"/>
    </source>
</evidence>
<proteinExistence type="predicted"/>
<keyword evidence="5 8" id="KW-0408">Iron</keyword>
<evidence type="ECO:0000256" key="6">
    <source>
        <dbReference type="ARBA" id="ARBA00023014"/>
    </source>
</evidence>
<dbReference type="EMBL" id="JAAGMK010000128">
    <property type="protein sequence ID" value="NEB83601.1"/>
    <property type="molecule type" value="Genomic_DNA"/>
</dbReference>
<evidence type="ECO:0000256" key="5">
    <source>
        <dbReference type="ARBA" id="ARBA00023004"/>
    </source>
</evidence>
<comment type="function">
    <text evidence="8">Ferredoxins are iron-sulfur proteins that transfer electrons in a wide variety of metabolic reactions.</text>
</comment>
<evidence type="ECO:0000256" key="2">
    <source>
        <dbReference type="ARBA" id="ARBA00022448"/>
    </source>
</evidence>
<comment type="cofactor">
    <cofactor evidence="1">
        <name>[3Fe-4S] cluster</name>
        <dbReference type="ChEBI" id="CHEBI:21137"/>
    </cofactor>
</comment>
<sequence>MQITVDMDVCASHGNCVFAAPETFSFDDDDYLQYESTPDEALRDRIEKAAASCPVRAITVTAP</sequence>
<dbReference type="RefSeq" id="WP_047178152.1">
    <property type="nucleotide sequence ID" value="NZ_CBDRIV010000001.1"/>
</dbReference>
<dbReference type="EMBL" id="JAAGMS010000183">
    <property type="protein sequence ID" value="NEB99626.1"/>
    <property type="molecule type" value="Genomic_DNA"/>
</dbReference>
<reference evidence="9 11" key="1">
    <citation type="submission" date="2020-01" db="EMBL/GenBank/DDBJ databases">
        <title>Insect and environment-associated Actinomycetes.</title>
        <authorList>
            <person name="Currrie C."/>
            <person name="Chevrette M."/>
            <person name="Carlson C."/>
            <person name="Stubbendieck R."/>
            <person name="Wendt-Pienkowski E."/>
        </authorList>
    </citation>
    <scope>NUCLEOTIDE SEQUENCE</scope>
    <source>
        <strain evidence="9">SID505</strain>
        <strain evidence="10 11">SID7903</strain>
    </source>
</reference>
<dbReference type="InterPro" id="IPR051269">
    <property type="entry name" value="Fe-S_cluster_ET"/>
</dbReference>
<accession>A0A6G3SL06</accession>
<evidence type="ECO:0000256" key="4">
    <source>
        <dbReference type="ARBA" id="ARBA00022982"/>
    </source>
</evidence>
<evidence type="ECO:0000313" key="11">
    <source>
        <dbReference type="Proteomes" id="UP000470951"/>
    </source>
</evidence>
<evidence type="ECO:0000256" key="3">
    <source>
        <dbReference type="ARBA" id="ARBA00022723"/>
    </source>
</evidence>